<comment type="caution">
    <text evidence="1">The sequence shown here is derived from an EMBL/GenBank/DDBJ whole genome shotgun (WGS) entry which is preliminary data.</text>
</comment>
<dbReference type="EMBL" id="JAOYFB010000003">
    <property type="protein sequence ID" value="KAK4010580.1"/>
    <property type="molecule type" value="Genomic_DNA"/>
</dbReference>
<dbReference type="PANTHER" id="PTHR45964">
    <property type="entry name" value="WSCD FAMILY MEMBER CG9164"/>
    <property type="match status" value="1"/>
</dbReference>
<name>A0ABQ9ZCE6_9CRUS</name>
<reference evidence="1 2" key="1">
    <citation type="journal article" date="2023" name="Nucleic Acids Res.">
        <title>The hologenome of Daphnia magna reveals possible DNA methylation and microbiome-mediated evolution of the host genome.</title>
        <authorList>
            <person name="Chaturvedi A."/>
            <person name="Li X."/>
            <person name="Dhandapani V."/>
            <person name="Marshall H."/>
            <person name="Kissane S."/>
            <person name="Cuenca-Cambronero M."/>
            <person name="Asole G."/>
            <person name="Calvet F."/>
            <person name="Ruiz-Romero M."/>
            <person name="Marangio P."/>
            <person name="Guigo R."/>
            <person name="Rago D."/>
            <person name="Mirbahai L."/>
            <person name="Eastwood N."/>
            <person name="Colbourne J.K."/>
            <person name="Zhou J."/>
            <person name="Mallon E."/>
            <person name="Orsini L."/>
        </authorList>
    </citation>
    <scope>NUCLEOTIDE SEQUENCE [LARGE SCALE GENOMIC DNA]</scope>
    <source>
        <strain evidence="1">LRV0_1</strain>
    </source>
</reference>
<protein>
    <submittedName>
        <fullName evidence="1">Uncharacterized protein</fullName>
    </submittedName>
</protein>
<dbReference type="InterPro" id="IPR051589">
    <property type="entry name" value="Sialate-O-sulfotransferase"/>
</dbReference>
<gene>
    <name evidence="1" type="ORF">OUZ56_019722</name>
</gene>
<accession>A0ABQ9ZCE6</accession>
<dbReference type="Proteomes" id="UP001234178">
    <property type="component" value="Unassembled WGS sequence"/>
</dbReference>
<keyword evidence="2" id="KW-1185">Reference proteome</keyword>
<evidence type="ECO:0000313" key="1">
    <source>
        <dbReference type="EMBL" id="KAK4010580.1"/>
    </source>
</evidence>
<proteinExistence type="predicted"/>
<sequence length="141" mass="15837">MALVSNAGSGNTWLRGVIERLSGYFTGSAYTSKKLFVTVHWKRMANICCSRNETMAKYYAGSPKSDMETWTNGGWIASSDFSLFQRNSSRSFGSNTTIRSDPFSWFLKGIVNRAMKKVQKALTDNGYDVMLSKEGTIEVYH</sequence>
<dbReference type="PANTHER" id="PTHR45964:SF9">
    <property type="entry name" value="SULFOTRANSFERASE"/>
    <property type="match status" value="1"/>
</dbReference>
<organism evidence="1 2">
    <name type="scientific">Daphnia magna</name>
    <dbReference type="NCBI Taxonomy" id="35525"/>
    <lineage>
        <taxon>Eukaryota</taxon>
        <taxon>Metazoa</taxon>
        <taxon>Ecdysozoa</taxon>
        <taxon>Arthropoda</taxon>
        <taxon>Crustacea</taxon>
        <taxon>Branchiopoda</taxon>
        <taxon>Diplostraca</taxon>
        <taxon>Cladocera</taxon>
        <taxon>Anomopoda</taxon>
        <taxon>Daphniidae</taxon>
        <taxon>Daphnia</taxon>
    </lineage>
</organism>
<evidence type="ECO:0000313" key="2">
    <source>
        <dbReference type="Proteomes" id="UP001234178"/>
    </source>
</evidence>